<name>A0AAD4J8Q8_PERFH</name>
<dbReference type="PANTHER" id="PTHR22951:SF62">
    <property type="entry name" value="ASSEMBLY PLANT-LIKE PROTEIN, PUTATIVE-RELATED"/>
    <property type="match status" value="1"/>
</dbReference>
<evidence type="ECO:0000313" key="11">
    <source>
        <dbReference type="Proteomes" id="UP001190926"/>
    </source>
</evidence>
<dbReference type="GO" id="GO:0005545">
    <property type="term" value="F:1-phosphatidylinositol binding"/>
    <property type="evidence" value="ECO:0007669"/>
    <property type="project" value="InterPro"/>
</dbReference>
<dbReference type="Proteomes" id="UP001190926">
    <property type="component" value="Unassembled WGS sequence"/>
</dbReference>
<evidence type="ECO:0000313" key="10">
    <source>
        <dbReference type="EMBL" id="KAH6829280.1"/>
    </source>
</evidence>
<evidence type="ECO:0000256" key="4">
    <source>
        <dbReference type="ARBA" id="ARBA00022583"/>
    </source>
</evidence>
<keyword evidence="4" id="KW-0254">Endocytosis</keyword>
<evidence type="ECO:0000256" key="1">
    <source>
        <dbReference type="ARBA" id="ARBA00004132"/>
    </source>
</evidence>
<dbReference type="SMART" id="SM00273">
    <property type="entry name" value="ENTH"/>
    <property type="match status" value="1"/>
</dbReference>
<proteinExistence type="predicted"/>
<dbReference type="EMBL" id="SDAM02000109">
    <property type="protein sequence ID" value="KAH6829280.1"/>
    <property type="molecule type" value="Genomic_DNA"/>
</dbReference>
<gene>
    <name evidence="10" type="ORF">C2S53_011373</name>
</gene>
<evidence type="ECO:0000256" key="3">
    <source>
        <dbReference type="ARBA" id="ARBA00004600"/>
    </source>
</evidence>
<keyword evidence="6" id="KW-0472">Membrane</keyword>
<dbReference type="InterPro" id="IPR013809">
    <property type="entry name" value="ENTH"/>
</dbReference>
<comment type="caution">
    <text evidence="10">The sequence shown here is derived from an EMBL/GenBank/DDBJ whole genome shotgun (WGS) entry which is preliminary data.</text>
</comment>
<evidence type="ECO:0000256" key="8">
    <source>
        <dbReference type="ARBA" id="ARBA00023329"/>
    </source>
</evidence>
<dbReference type="CDD" id="cd16987">
    <property type="entry name" value="ANTH_N_AP180_plant"/>
    <property type="match status" value="1"/>
</dbReference>
<keyword evidence="11" id="KW-1185">Reference proteome</keyword>
<reference evidence="10 11" key="1">
    <citation type="journal article" date="2021" name="Nat. Commun.">
        <title>Incipient diploidization of the medicinal plant Perilla within 10,000 years.</title>
        <authorList>
            <person name="Zhang Y."/>
            <person name="Shen Q."/>
            <person name="Leng L."/>
            <person name="Zhang D."/>
            <person name="Chen S."/>
            <person name="Shi Y."/>
            <person name="Ning Z."/>
            <person name="Chen S."/>
        </authorList>
    </citation>
    <scope>NUCLEOTIDE SEQUENCE [LARGE SCALE GENOMIC DNA]</scope>
    <source>
        <strain evidence="11">cv. PC099</strain>
    </source>
</reference>
<dbReference type="GO" id="GO:0005794">
    <property type="term" value="C:Golgi apparatus"/>
    <property type="evidence" value="ECO:0007669"/>
    <property type="project" value="UniProtKB-SubCell"/>
</dbReference>
<dbReference type="Gene3D" id="1.20.58.150">
    <property type="entry name" value="ANTH domain"/>
    <property type="match status" value="1"/>
</dbReference>
<keyword evidence="8" id="KW-0968">Cytoplasmic vesicle</keyword>
<dbReference type="FunFam" id="1.20.58.150:FF:000005">
    <property type="entry name" value="putative clathrin assembly protein At2g25430"/>
    <property type="match status" value="1"/>
</dbReference>
<sequence>MASSTIRKAIGVVKDQTSISLAKVAGNAAPDLEVLVVKATTHDNGAADDKYAKEILNLMSHSRGYVNACVSAVSKRLSKTSDWIVALKALMLMHKLLNEGGAVFRQEVMFASRRGARVLNMADFRDDSHPNSWDHSSFVRAYALCLDQKLEHVAYYGRKVSVGGGDDDDGGPERVLERLNQLLRLLDRFLACRPTGAARDTRVVLVAVCLLVRDSFGLYGEICDVLGYLLDCFVELGYESSVKAFDAYVDASKMIDGLNGFYGWVKEVGLVRSSEFPEVQRISDHLLGSLEGLLREKGNSFSHIKDEREAHHTSSNLQQKVQNQELVDLKGEGVSSANEEGEKLALALFSAPAASSGWVEFSSDGETARVSSEGGRADWEVALVESSTNHLSMQRAKLGGGLDPLLLDGMYDQGTVRQHVRASETSGGSASSVALPGMGRAMTRMLALPAPDGTVQPVGGQDPFAASLLVAPPSYVQMADMERKQRLLVHEQQLWQQYAATGMQGQLALAKISDGAGGYCDASLPYGMPQQGGMGYSYYYTSY</sequence>
<comment type="subcellular location">
    <subcellularLocation>
        <location evidence="1">Cytoplasmic vesicle</location>
        <location evidence="1">Clathrin-coated vesicle</location>
    </subcellularLocation>
    <subcellularLocation>
        <location evidence="2">Golgi apparatus</location>
    </subcellularLocation>
    <subcellularLocation>
        <location evidence="3">Membrane</location>
        <location evidence="3">Clathrin-coated pit</location>
    </subcellularLocation>
</comment>
<dbReference type="InterPro" id="IPR045192">
    <property type="entry name" value="AP180-like"/>
</dbReference>
<dbReference type="GO" id="GO:0005546">
    <property type="term" value="F:phosphatidylinositol-4,5-bisphosphate binding"/>
    <property type="evidence" value="ECO:0007669"/>
    <property type="project" value="TreeGrafter"/>
</dbReference>
<evidence type="ECO:0000256" key="7">
    <source>
        <dbReference type="ARBA" id="ARBA00023176"/>
    </source>
</evidence>
<evidence type="ECO:0000259" key="9">
    <source>
        <dbReference type="PROSITE" id="PS50942"/>
    </source>
</evidence>
<organism evidence="10 11">
    <name type="scientific">Perilla frutescens var. hirtella</name>
    <name type="common">Perilla citriodora</name>
    <name type="synonym">Perilla setoyensis</name>
    <dbReference type="NCBI Taxonomy" id="608512"/>
    <lineage>
        <taxon>Eukaryota</taxon>
        <taxon>Viridiplantae</taxon>
        <taxon>Streptophyta</taxon>
        <taxon>Embryophyta</taxon>
        <taxon>Tracheophyta</taxon>
        <taxon>Spermatophyta</taxon>
        <taxon>Magnoliopsida</taxon>
        <taxon>eudicotyledons</taxon>
        <taxon>Gunneridae</taxon>
        <taxon>Pentapetalae</taxon>
        <taxon>asterids</taxon>
        <taxon>lamiids</taxon>
        <taxon>Lamiales</taxon>
        <taxon>Lamiaceae</taxon>
        <taxon>Nepetoideae</taxon>
        <taxon>Elsholtzieae</taxon>
        <taxon>Perilla</taxon>
    </lineage>
</organism>
<dbReference type="AlphaFoldDB" id="A0AAD4J8Q8"/>
<evidence type="ECO:0000256" key="5">
    <source>
        <dbReference type="ARBA" id="ARBA00023034"/>
    </source>
</evidence>
<dbReference type="GO" id="GO:0005905">
    <property type="term" value="C:clathrin-coated pit"/>
    <property type="evidence" value="ECO:0007669"/>
    <property type="project" value="UniProtKB-SubCell"/>
</dbReference>
<dbReference type="GO" id="GO:0006900">
    <property type="term" value="P:vesicle budding from membrane"/>
    <property type="evidence" value="ECO:0007669"/>
    <property type="project" value="TreeGrafter"/>
</dbReference>
<dbReference type="GO" id="GO:0030136">
    <property type="term" value="C:clathrin-coated vesicle"/>
    <property type="evidence" value="ECO:0007669"/>
    <property type="project" value="UniProtKB-SubCell"/>
</dbReference>
<dbReference type="Gene3D" id="1.25.40.90">
    <property type="match status" value="1"/>
</dbReference>
<dbReference type="GO" id="GO:0000149">
    <property type="term" value="F:SNARE binding"/>
    <property type="evidence" value="ECO:0007669"/>
    <property type="project" value="TreeGrafter"/>
</dbReference>
<dbReference type="PANTHER" id="PTHR22951">
    <property type="entry name" value="CLATHRIN ASSEMBLY PROTEIN"/>
    <property type="match status" value="1"/>
</dbReference>
<keyword evidence="7" id="KW-0168">Coated pit</keyword>
<dbReference type="SUPFAM" id="SSF48464">
    <property type="entry name" value="ENTH/VHS domain"/>
    <property type="match status" value="1"/>
</dbReference>
<evidence type="ECO:0000256" key="6">
    <source>
        <dbReference type="ARBA" id="ARBA00023136"/>
    </source>
</evidence>
<feature type="domain" description="ENTH" evidence="9">
    <location>
        <begin position="24"/>
        <end position="160"/>
    </location>
</feature>
<dbReference type="GO" id="GO:0032050">
    <property type="term" value="F:clathrin heavy chain binding"/>
    <property type="evidence" value="ECO:0007669"/>
    <property type="project" value="TreeGrafter"/>
</dbReference>
<dbReference type="InterPro" id="IPR048050">
    <property type="entry name" value="ANTH_N_plant"/>
</dbReference>
<dbReference type="PROSITE" id="PS50942">
    <property type="entry name" value="ENTH"/>
    <property type="match status" value="1"/>
</dbReference>
<dbReference type="InterPro" id="IPR011417">
    <property type="entry name" value="ANTH_dom"/>
</dbReference>
<dbReference type="Pfam" id="PF07651">
    <property type="entry name" value="ANTH"/>
    <property type="match status" value="1"/>
</dbReference>
<dbReference type="GO" id="GO:0072583">
    <property type="term" value="P:clathrin-dependent endocytosis"/>
    <property type="evidence" value="ECO:0007669"/>
    <property type="project" value="InterPro"/>
</dbReference>
<keyword evidence="5" id="KW-0333">Golgi apparatus</keyword>
<accession>A0AAD4J8Q8</accession>
<protein>
    <recommendedName>
        <fullName evidence="9">ENTH domain-containing protein</fullName>
    </recommendedName>
</protein>
<evidence type="ECO:0000256" key="2">
    <source>
        <dbReference type="ARBA" id="ARBA00004555"/>
    </source>
</evidence>
<dbReference type="SUPFAM" id="SSF89009">
    <property type="entry name" value="GAT-like domain"/>
    <property type="match status" value="1"/>
</dbReference>
<dbReference type="InterPro" id="IPR014712">
    <property type="entry name" value="ANTH_dom_sf"/>
</dbReference>
<dbReference type="GO" id="GO:0048268">
    <property type="term" value="P:clathrin coat assembly"/>
    <property type="evidence" value="ECO:0007669"/>
    <property type="project" value="InterPro"/>
</dbReference>
<dbReference type="FunFam" id="1.25.40.90:FF:000019">
    <property type="entry name" value="Clathrin coat assembly protein"/>
    <property type="match status" value="1"/>
</dbReference>
<dbReference type="InterPro" id="IPR008942">
    <property type="entry name" value="ENTH_VHS"/>
</dbReference>